<dbReference type="InterPro" id="IPR040758">
    <property type="entry name" value="PrmC_N"/>
</dbReference>
<feature type="domain" description="Methyltransferase small" evidence="6">
    <location>
        <begin position="110"/>
        <end position="213"/>
    </location>
</feature>
<feature type="binding site" evidence="5">
    <location>
        <position position="185"/>
    </location>
    <ligand>
        <name>S-adenosyl-L-methionine</name>
        <dbReference type="ChEBI" id="CHEBI:59789"/>
    </ligand>
</feature>
<dbReference type="SUPFAM" id="SSF53335">
    <property type="entry name" value="S-adenosyl-L-methionine-dependent methyltransferases"/>
    <property type="match status" value="1"/>
</dbReference>
<dbReference type="InterPro" id="IPR002052">
    <property type="entry name" value="DNA_methylase_N6_adenine_CS"/>
</dbReference>
<dbReference type="GO" id="GO:0003676">
    <property type="term" value="F:nucleic acid binding"/>
    <property type="evidence" value="ECO:0007669"/>
    <property type="project" value="InterPro"/>
</dbReference>
<sequence>MRLSEIKSSLVAILEQNSDVENAPRELSIIIEDVTGLDKIKQILEPNIDIDDNSLCIIKEKINLRKNHTPLSYIIGKREFYGLNFYVSSDTLIPRPDTETIVEEAINEIKVLKKPKVLDLCTGTGAIGISIKANTNCDITLSDISNKALEVTRKNAEALINNECKIVQSNLFENIDDKFDIIVTNPPYLTAQWYDEVTEEVKHEPKLALVSSGDDGLDLIREIIKSAPKHLKNGGILLIECDYRQTKLCAKLLETANFTNIKIIKDLAQKERVVRGSYYA</sequence>
<dbReference type="CDD" id="cd02440">
    <property type="entry name" value="AdoMet_MTases"/>
    <property type="match status" value="1"/>
</dbReference>
<evidence type="ECO:0000256" key="4">
    <source>
        <dbReference type="ARBA" id="ARBA00048391"/>
    </source>
</evidence>
<dbReference type="EC" id="2.1.1.297" evidence="5"/>
<comment type="caution">
    <text evidence="5">Lacks conserved residue(s) required for the propagation of feature annotation.</text>
</comment>
<evidence type="ECO:0000313" key="9">
    <source>
        <dbReference type="Proteomes" id="UP000460549"/>
    </source>
</evidence>
<dbReference type="Pfam" id="PF17827">
    <property type="entry name" value="PrmC_N"/>
    <property type="match status" value="1"/>
</dbReference>
<comment type="function">
    <text evidence="5">Methylates the class 1 translation termination release factors RF1/PrfA and RF2/PrfB on the glutamine residue of the universally conserved GGQ motif.</text>
</comment>
<comment type="similarity">
    <text evidence="5">Belongs to the protein N5-glutamine methyltransferase family. PrmC subfamily.</text>
</comment>
<evidence type="ECO:0000256" key="5">
    <source>
        <dbReference type="HAMAP-Rule" id="MF_02126"/>
    </source>
</evidence>
<evidence type="ECO:0000256" key="2">
    <source>
        <dbReference type="ARBA" id="ARBA00022679"/>
    </source>
</evidence>
<comment type="catalytic activity">
    <reaction evidence="4 5">
        <text>L-glutaminyl-[peptide chain release factor] + S-adenosyl-L-methionine = N(5)-methyl-L-glutaminyl-[peptide chain release factor] + S-adenosyl-L-homocysteine + H(+)</text>
        <dbReference type="Rhea" id="RHEA:42896"/>
        <dbReference type="Rhea" id="RHEA-COMP:10271"/>
        <dbReference type="Rhea" id="RHEA-COMP:10272"/>
        <dbReference type="ChEBI" id="CHEBI:15378"/>
        <dbReference type="ChEBI" id="CHEBI:30011"/>
        <dbReference type="ChEBI" id="CHEBI:57856"/>
        <dbReference type="ChEBI" id="CHEBI:59789"/>
        <dbReference type="ChEBI" id="CHEBI:61891"/>
        <dbReference type="EC" id="2.1.1.297"/>
    </reaction>
</comment>
<dbReference type="GO" id="GO:0102559">
    <property type="term" value="F:peptide chain release factor N(5)-glutamine methyltransferase activity"/>
    <property type="evidence" value="ECO:0007669"/>
    <property type="project" value="UniProtKB-EC"/>
</dbReference>
<keyword evidence="3 5" id="KW-0949">S-adenosyl-L-methionine</keyword>
<proteinExistence type="inferred from homology"/>
<feature type="binding site" evidence="5">
    <location>
        <position position="143"/>
    </location>
    <ligand>
        <name>S-adenosyl-L-methionine</name>
        <dbReference type="ChEBI" id="CHEBI:59789"/>
    </ligand>
</feature>
<dbReference type="AlphaFoldDB" id="A0A7X2TP92"/>
<dbReference type="Gene3D" id="1.10.8.10">
    <property type="entry name" value="DNA helicase RuvA subunit, C-terminal domain"/>
    <property type="match status" value="1"/>
</dbReference>
<dbReference type="InterPro" id="IPR029063">
    <property type="entry name" value="SAM-dependent_MTases_sf"/>
</dbReference>
<reference evidence="8 9" key="1">
    <citation type="submission" date="2019-08" db="EMBL/GenBank/DDBJ databases">
        <title>In-depth cultivation of the pig gut microbiome towards novel bacterial diversity and tailored functional studies.</title>
        <authorList>
            <person name="Wylensek D."/>
            <person name="Hitch T.C.A."/>
            <person name="Clavel T."/>
        </authorList>
    </citation>
    <scope>NUCLEOTIDE SEQUENCE [LARGE SCALE GENOMIC DNA]</scope>
    <source>
        <strain evidence="8 9">NM-380-WT-3C1</strain>
    </source>
</reference>
<dbReference type="Gene3D" id="3.40.50.150">
    <property type="entry name" value="Vaccinia Virus protein VP39"/>
    <property type="match status" value="1"/>
</dbReference>
<dbReference type="InterPro" id="IPR019874">
    <property type="entry name" value="RF_methyltr_PrmC"/>
</dbReference>
<evidence type="ECO:0000313" key="8">
    <source>
        <dbReference type="EMBL" id="MSU05196.1"/>
    </source>
</evidence>
<dbReference type="InterPro" id="IPR050320">
    <property type="entry name" value="N5-glutamine_MTase"/>
</dbReference>
<dbReference type="InterPro" id="IPR007848">
    <property type="entry name" value="Small_mtfrase_dom"/>
</dbReference>
<keyword evidence="2 5" id="KW-0808">Transferase</keyword>
<dbReference type="RefSeq" id="WP_154424099.1">
    <property type="nucleotide sequence ID" value="NZ_VUNN01000001.1"/>
</dbReference>
<evidence type="ECO:0000259" key="7">
    <source>
        <dbReference type="Pfam" id="PF17827"/>
    </source>
</evidence>
<keyword evidence="9" id="KW-1185">Reference proteome</keyword>
<evidence type="ECO:0000256" key="1">
    <source>
        <dbReference type="ARBA" id="ARBA00022603"/>
    </source>
</evidence>
<feature type="domain" description="Release factor glutamine methyltransferase N-terminal" evidence="7">
    <location>
        <begin position="14"/>
        <end position="76"/>
    </location>
</feature>
<dbReference type="EMBL" id="VUNN01000001">
    <property type="protein sequence ID" value="MSU05196.1"/>
    <property type="molecule type" value="Genomic_DNA"/>
</dbReference>
<dbReference type="HAMAP" id="MF_02126">
    <property type="entry name" value="RF_methyltr_PrmC"/>
    <property type="match status" value="1"/>
</dbReference>
<dbReference type="PANTHER" id="PTHR18895:SF74">
    <property type="entry name" value="MTRF1L RELEASE FACTOR GLUTAMINE METHYLTRANSFERASE"/>
    <property type="match status" value="1"/>
</dbReference>
<dbReference type="GO" id="GO:0032259">
    <property type="term" value="P:methylation"/>
    <property type="evidence" value="ECO:0007669"/>
    <property type="project" value="UniProtKB-KW"/>
</dbReference>
<keyword evidence="1 5" id="KW-0489">Methyltransferase</keyword>
<comment type="caution">
    <text evidence="8">The sequence shown here is derived from an EMBL/GenBank/DDBJ whole genome shotgun (WGS) entry which is preliminary data.</text>
</comment>
<evidence type="ECO:0000256" key="3">
    <source>
        <dbReference type="ARBA" id="ARBA00022691"/>
    </source>
</evidence>
<dbReference type="PANTHER" id="PTHR18895">
    <property type="entry name" value="HEMK METHYLTRANSFERASE"/>
    <property type="match status" value="1"/>
</dbReference>
<dbReference type="PROSITE" id="PS00092">
    <property type="entry name" value="N6_MTASE"/>
    <property type="match status" value="1"/>
</dbReference>
<dbReference type="InterPro" id="IPR004556">
    <property type="entry name" value="HemK-like"/>
</dbReference>
<name>A0A7X2TP92_9SPIO</name>
<protein>
    <recommendedName>
        <fullName evidence="5">Release factor glutamine methyltransferase</fullName>
        <shortName evidence="5">RF MTase</shortName>
        <ecNumber evidence="5">2.1.1.297</ecNumber>
    </recommendedName>
    <alternativeName>
        <fullName evidence="5">N5-glutamine methyltransferase PrmC</fullName>
    </alternativeName>
    <alternativeName>
        <fullName evidence="5">Protein-(glutamine-N5) MTase PrmC</fullName>
    </alternativeName>
    <alternativeName>
        <fullName evidence="5">Protein-glutamine N-methyltransferase PrmC</fullName>
    </alternativeName>
</protein>
<dbReference type="NCBIfam" id="TIGR00536">
    <property type="entry name" value="hemK_fam"/>
    <property type="match status" value="1"/>
</dbReference>
<organism evidence="8 9">
    <name type="scientific">Bullifex porci</name>
    <dbReference type="NCBI Taxonomy" id="2606638"/>
    <lineage>
        <taxon>Bacteria</taxon>
        <taxon>Pseudomonadati</taxon>
        <taxon>Spirochaetota</taxon>
        <taxon>Spirochaetia</taxon>
        <taxon>Spirochaetales</taxon>
        <taxon>Spirochaetaceae</taxon>
        <taxon>Bullifex</taxon>
    </lineage>
</organism>
<feature type="binding site" evidence="5">
    <location>
        <begin position="185"/>
        <end position="188"/>
    </location>
    <ligand>
        <name>substrate</name>
    </ligand>
</feature>
<dbReference type="Pfam" id="PF05175">
    <property type="entry name" value="MTS"/>
    <property type="match status" value="1"/>
</dbReference>
<gene>
    <name evidence="5 8" type="primary">prmC</name>
    <name evidence="8" type="ORF">FYJ80_00145</name>
</gene>
<dbReference type="NCBIfam" id="TIGR03534">
    <property type="entry name" value="RF_mod_PrmC"/>
    <property type="match status" value="1"/>
</dbReference>
<evidence type="ECO:0000259" key="6">
    <source>
        <dbReference type="Pfam" id="PF05175"/>
    </source>
</evidence>
<dbReference type="Proteomes" id="UP000460549">
    <property type="component" value="Unassembled WGS sequence"/>
</dbReference>
<accession>A0A7X2TP92</accession>